<proteinExistence type="predicted"/>
<gene>
    <name evidence="1" type="ORF">AML91_00065</name>
</gene>
<accession>A0ABR5T5T0</accession>
<organism evidence="1 2">
    <name type="scientific">Paenibacillus jilunlii</name>
    <dbReference type="NCBI Taxonomy" id="682956"/>
    <lineage>
        <taxon>Bacteria</taxon>
        <taxon>Bacillati</taxon>
        <taxon>Bacillota</taxon>
        <taxon>Bacilli</taxon>
        <taxon>Bacillales</taxon>
        <taxon>Paenibacillaceae</taxon>
        <taxon>Paenibacillus</taxon>
    </lineage>
</organism>
<dbReference type="Proteomes" id="UP000070252">
    <property type="component" value="Unassembled WGS sequence"/>
</dbReference>
<comment type="caution">
    <text evidence="1">The sequence shown here is derived from an EMBL/GenBank/DDBJ whole genome shotgun (WGS) entry which is preliminary data.</text>
</comment>
<evidence type="ECO:0000313" key="2">
    <source>
        <dbReference type="Proteomes" id="UP000070252"/>
    </source>
</evidence>
<name>A0ABR5T5T0_9BACL</name>
<evidence type="ECO:0000313" key="1">
    <source>
        <dbReference type="EMBL" id="KWX81394.1"/>
    </source>
</evidence>
<protein>
    <submittedName>
        <fullName evidence="1">Uncharacterized protein</fullName>
    </submittedName>
</protein>
<dbReference type="EMBL" id="LIPY01000016">
    <property type="protein sequence ID" value="KWX81394.1"/>
    <property type="molecule type" value="Genomic_DNA"/>
</dbReference>
<reference evidence="1 2" key="1">
    <citation type="submission" date="2015-08" db="EMBL/GenBank/DDBJ databases">
        <title>Genome of Paenibacillus jilunlii.</title>
        <authorList>
            <person name="Sant'Anna F.H."/>
            <person name="Ambrosini A."/>
            <person name="Souza R."/>
            <person name="Bach E."/>
            <person name="Fernandes G."/>
            <person name="Balsanelli E."/>
            <person name="Baura V.A."/>
            <person name="Pedrosa F.O."/>
            <person name="Souza E.M."/>
            <person name="Passaglia L."/>
        </authorList>
    </citation>
    <scope>NUCLEOTIDE SEQUENCE [LARGE SCALE GENOMIC DNA]</scope>
    <source>
        <strain evidence="1 2">DSM 23019</strain>
    </source>
</reference>
<keyword evidence="2" id="KW-1185">Reference proteome</keyword>
<sequence length="97" mass="10747">MRTAGVHFRHAAFHQGIGTKPDGTGCIDDISDQNGCLALNVTDDVHDFTDIRLRTAFVDNRQRCIHEISQLSCLHNAAMVMRHDHRVLNLLGATILG</sequence>